<evidence type="ECO:0000313" key="2">
    <source>
        <dbReference type="EMBL" id="KXB05812.1"/>
    </source>
</evidence>
<accession>A0A133VHA3</accession>
<comment type="caution">
    <text evidence="2">The sequence shown here is derived from an EMBL/GenBank/DDBJ whole genome shotgun (WGS) entry which is preliminary data.</text>
</comment>
<keyword evidence="1" id="KW-0472">Membrane</keyword>
<dbReference type="EMBL" id="LHYE01000077">
    <property type="protein sequence ID" value="KXB05812.1"/>
    <property type="molecule type" value="Genomic_DNA"/>
</dbReference>
<feature type="transmembrane region" description="Helical" evidence="1">
    <location>
        <begin position="12"/>
        <end position="33"/>
    </location>
</feature>
<organism evidence="2 3">
    <name type="scientific">candidate division MSBL1 archaeon SCGC-AAA382A20</name>
    <dbReference type="NCBI Taxonomy" id="1698280"/>
    <lineage>
        <taxon>Archaea</taxon>
        <taxon>Methanobacteriati</taxon>
        <taxon>Methanobacteriota</taxon>
        <taxon>candidate division MSBL1</taxon>
    </lineage>
</organism>
<keyword evidence="1" id="KW-0812">Transmembrane</keyword>
<dbReference type="AlphaFoldDB" id="A0A133VHA3"/>
<keyword evidence="3" id="KW-1185">Reference proteome</keyword>
<gene>
    <name evidence="2" type="ORF">AKJ51_04750</name>
</gene>
<feature type="transmembrane region" description="Helical" evidence="1">
    <location>
        <begin position="69"/>
        <end position="88"/>
    </location>
</feature>
<proteinExistence type="predicted"/>
<evidence type="ECO:0000313" key="3">
    <source>
        <dbReference type="Proteomes" id="UP000070263"/>
    </source>
</evidence>
<protein>
    <submittedName>
        <fullName evidence="2">Uncharacterized protein</fullName>
    </submittedName>
</protein>
<evidence type="ECO:0000256" key="1">
    <source>
        <dbReference type="SAM" id="Phobius"/>
    </source>
</evidence>
<keyword evidence="1" id="KW-1133">Transmembrane helix</keyword>
<name>A0A133VHA3_9EURY</name>
<sequence length="92" mass="9523">MGQLKNFVSGLLAAVIVGLQVLLLAAVGDIWIFPEVAARVSRLGANLLVALLPVRGGFAAAPVGIAAPIGLGGIIFLLAIFLSLYTHWKFGL</sequence>
<dbReference type="Proteomes" id="UP000070263">
    <property type="component" value="Unassembled WGS sequence"/>
</dbReference>
<reference evidence="2 3" key="1">
    <citation type="journal article" date="2016" name="Sci. Rep.">
        <title>Metabolic traits of an uncultured archaeal lineage -MSBL1- from brine pools of the Red Sea.</title>
        <authorList>
            <person name="Mwirichia R."/>
            <person name="Alam I."/>
            <person name="Rashid M."/>
            <person name="Vinu M."/>
            <person name="Ba-Alawi W."/>
            <person name="Anthony Kamau A."/>
            <person name="Kamanda Ngugi D."/>
            <person name="Goker M."/>
            <person name="Klenk H.P."/>
            <person name="Bajic V."/>
            <person name="Stingl U."/>
        </authorList>
    </citation>
    <scope>NUCLEOTIDE SEQUENCE [LARGE SCALE GENOMIC DNA]</scope>
    <source>
        <strain evidence="2">SCGC-AAA382A20</strain>
    </source>
</reference>